<evidence type="ECO:0000313" key="4">
    <source>
        <dbReference type="Proteomes" id="UP000694392"/>
    </source>
</evidence>
<accession>A0A8D0GF20</accession>
<dbReference type="OMA" id="CHRIIHY"/>
<dbReference type="GeneTree" id="ENSGT00940000154869"/>
<dbReference type="Gene3D" id="2.60.40.10">
    <property type="entry name" value="Immunoglobulins"/>
    <property type="match status" value="1"/>
</dbReference>
<dbReference type="SUPFAM" id="SSF48726">
    <property type="entry name" value="Immunoglobulin"/>
    <property type="match status" value="1"/>
</dbReference>
<feature type="signal peptide" evidence="1">
    <location>
        <begin position="1"/>
        <end position="21"/>
    </location>
</feature>
<dbReference type="Pfam" id="PF07686">
    <property type="entry name" value="V-set"/>
    <property type="match status" value="1"/>
</dbReference>
<dbReference type="PROSITE" id="PS50835">
    <property type="entry name" value="IG_LIKE"/>
    <property type="match status" value="1"/>
</dbReference>
<dbReference type="InterPro" id="IPR013783">
    <property type="entry name" value="Ig-like_fold"/>
</dbReference>
<feature type="chain" id="PRO_5034104106" description="Ig-like domain-containing protein" evidence="1">
    <location>
        <begin position="22"/>
        <end position="137"/>
    </location>
</feature>
<reference evidence="3" key="1">
    <citation type="submission" date="2025-08" db="UniProtKB">
        <authorList>
            <consortium name="Ensembl"/>
        </authorList>
    </citation>
    <scope>IDENTIFICATION</scope>
</reference>
<sequence length="137" mass="15052">MVLQMPLIWLLLCIMLAGSSGQTIVITQTPESLTVLPGETVTIQCKASRSMSDDMQLYVFTSGQKPRLLIYNASSRFTGVPERFSGRYSGTDFTFTISGVQAEDTGDYYCGQDSSFPLTVIQPRTKTSPASQQTECE</sequence>
<dbReference type="InterPro" id="IPR036179">
    <property type="entry name" value="Ig-like_dom_sf"/>
</dbReference>
<keyword evidence="1" id="KW-0732">Signal</keyword>
<dbReference type="AlphaFoldDB" id="A0A8D0GF20"/>
<dbReference type="FunFam" id="2.60.40.10:FF:001230">
    <property type="entry name" value="Immunoglobulin kappa variable 8-16"/>
    <property type="match status" value="1"/>
</dbReference>
<dbReference type="Ensembl" id="ENSSPUT00000007824.1">
    <property type="protein sequence ID" value="ENSSPUP00000007342.1"/>
    <property type="gene ID" value="ENSSPUG00000005683.1"/>
</dbReference>
<reference evidence="3" key="2">
    <citation type="submission" date="2025-09" db="UniProtKB">
        <authorList>
            <consortium name="Ensembl"/>
        </authorList>
    </citation>
    <scope>IDENTIFICATION</scope>
</reference>
<feature type="domain" description="Ig-like" evidence="2">
    <location>
        <begin position="22"/>
        <end position="110"/>
    </location>
</feature>
<protein>
    <recommendedName>
        <fullName evidence="2">Ig-like domain-containing protein</fullName>
    </recommendedName>
</protein>
<dbReference type="InterPro" id="IPR007110">
    <property type="entry name" value="Ig-like_dom"/>
</dbReference>
<dbReference type="SMART" id="SM00409">
    <property type="entry name" value="IG"/>
    <property type="match status" value="1"/>
</dbReference>
<evidence type="ECO:0000256" key="1">
    <source>
        <dbReference type="SAM" id="SignalP"/>
    </source>
</evidence>
<keyword evidence="4" id="KW-1185">Reference proteome</keyword>
<organism evidence="3 4">
    <name type="scientific">Sphenodon punctatus</name>
    <name type="common">Tuatara</name>
    <name type="synonym">Hatteria punctata</name>
    <dbReference type="NCBI Taxonomy" id="8508"/>
    <lineage>
        <taxon>Eukaryota</taxon>
        <taxon>Metazoa</taxon>
        <taxon>Chordata</taxon>
        <taxon>Craniata</taxon>
        <taxon>Vertebrata</taxon>
        <taxon>Euteleostomi</taxon>
        <taxon>Lepidosauria</taxon>
        <taxon>Sphenodontia</taxon>
        <taxon>Sphenodontidae</taxon>
        <taxon>Sphenodon</taxon>
    </lineage>
</organism>
<dbReference type="InterPro" id="IPR013106">
    <property type="entry name" value="Ig_V-set"/>
</dbReference>
<dbReference type="PANTHER" id="PTHR23267">
    <property type="entry name" value="IMMUNOGLOBULIN LIGHT CHAIN"/>
    <property type="match status" value="1"/>
</dbReference>
<dbReference type="InterPro" id="IPR050150">
    <property type="entry name" value="IgV_Light_Chain"/>
</dbReference>
<name>A0A8D0GF20_SPHPU</name>
<proteinExistence type="predicted"/>
<dbReference type="SMART" id="SM00406">
    <property type="entry name" value="IGv"/>
    <property type="match status" value="1"/>
</dbReference>
<evidence type="ECO:0000313" key="3">
    <source>
        <dbReference type="Ensembl" id="ENSSPUP00000007342.1"/>
    </source>
</evidence>
<dbReference type="InterPro" id="IPR003599">
    <property type="entry name" value="Ig_sub"/>
</dbReference>
<dbReference type="Proteomes" id="UP000694392">
    <property type="component" value="Unplaced"/>
</dbReference>
<evidence type="ECO:0000259" key="2">
    <source>
        <dbReference type="PROSITE" id="PS50835"/>
    </source>
</evidence>